<evidence type="ECO:0000256" key="1">
    <source>
        <dbReference type="SAM" id="MobiDB-lite"/>
    </source>
</evidence>
<organism evidence="3 4">
    <name type="scientific">Caldimonas aquatica</name>
    <dbReference type="NCBI Taxonomy" id="376175"/>
    <lineage>
        <taxon>Bacteria</taxon>
        <taxon>Pseudomonadati</taxon>
        <taxon>Pseudomonadota</taxon>
        <taxon>Betaproteobacteria</taxon>
        <taxon>Burkholderiales</taxon>
        <taxon>Sphaerotilaceae</taxon>
        <taxon>Caldimonas</taxon>
    </lineage>
</organism>
<dbReference type="RefSeq" id="WP_264893900.1">
    <property type="nucleotide sequence ID" value="NZ_CP110257.1"/>
</dbReference>
<dbReference type="Proteomes" id="UP001163266">
    <property type="component" value="Chromosome"/>
</dbReference>
<feature type="compositionally biased region" description="Low complexity" evidence="1">
    <location>
        <begin position="63"/>
        <end position="82"/>
    </location>
</feature>
<accession>A0ABY6MVQ0</accession>
<keyword evidence="2" id="KW-0732">Signal</keyword>
<keyword evidence="4" id="KW-1185">Reference proteome</keyword>
<sequence>MRCLAVSAAAVALATAAGAALAQGQVYRCPGNHFTNALTPKEAESRGCRPVEGGNVTVVQSRAPNAGASAPAKAPAAAAPRPADSKVSPGVQQERDNEARRILEAELRKEEEQLAALKKEYNNGEPERRGDERNYQKYLDRVSELKAGIARKESDIAAIKRELAKLPPPSN</sequence>
<evidence type="ECO:0000256" key="2">
    <source>
        <dbReference type="SAM" id="SignalP"/>
    </source>
</evidence>
<evidence type="ECO:0000313" key="4">
    <source>
        <dbReference type="Proteomes" id="UP001163266"/>
    </source>
</evidence>
<feature type="region of interest" description="Disordered" evidence="1">
    <location>
        <begin position="60"/>
        <end position="97"/>
    </location>
</feature>
<name>A0ABY6MVQ0_9BURK</name>
<protein>
    <submittedName>
        <fullName evidence="3">Uncharacterized protein</fullName>
    </submittedName>
</protein>
<feature type="chain" id="PRO_5047509208" evidence="2">
    <location>
        <begin position="23"/>
        <end position="171"/>
    </location>
</feature>
<dbReference type="EMBL" id="CP110257">
    <property type="protein sequence ID" value="UZD56090.1"/>
    <property type="molecule type" value="Genomic_DNA"/>
</dbReference>
<feature type="signal peptide" evidence="2">
    <location>
        <begin position="1"/>
        <end position="22"/>
    </location>
</feature>
<evidence type="ECO:0000313" key="3">
    <source>
        <dbReference type="EMBL" id="UZD56090.1"/>
    </source>
</evidence>
<gene>
    <name evidence="3" type="ORF">OMP39_05805</name>
</gene>
<reference evidence="3" key="1">
    <citation type="submission" date="2022-10" db="EMBL/GenBank/DDBJ databases">
        <title>Complete genome sequence of Schlegelella aquatica LMG 23380.</title>
        <authorList>
            <person name="Musilova J."/>
            <person name="Kourilova X."/>
            <person name="Bezdicek M."/>
            <person name="Hermankova K."/>
            <person name="Obruca S."/>
            <person name="Sedlar K."/>
        </authorList>
    </citation>
    <scope>NUCLEOTIDE SEQUENCE</scope>
    <source>
        <strain evidence="3">LMG 23380</strain>
    </source>
</reference>
<proteinExistence type="predicted"/>